<organism evidence="1 2">
    <name type="scientific">Candidatus Wildermuthbacteria bacterium RIFCSPLOWO2_01_FULL_48_16</name>
    <dbReference type="NCBI Taxonomy" id="1802461"/>
    <lineage>
        <taxon>Bacteria</taxon>
        <taxon>Candidatus Wildermuthiibacteriota</taxon>
    </lineage>
</organism>
<reference evidence="1 2" key="1">
    <citation type="journal article" date="2016" name="Nat. Commun.">
        <title>Thousands of microbial genomes shed light on interconnected biogeochemical processes in an aquifer system.</title>
        <authorList>
            <person name="Anantharaman K."/>
            <person name="Brown C.T."/>
            <person name="Hug L.A."/>
            <person name="Sharon I."/>
            <person name="Castelle C.J."/>
            <person name="Probst A.J."/>
            <person name="Thomas B.C."/>
            <person name="Singh A."/>
            <person name="Wilkins M.J."/>
            <person name="Karaoz U."/>
            <person name="Brodie E.L."/>
            <person name="Williams K.H."/>
            <person name="Hubbard S.S."/>
            <person name="Banfield J.F."/>
        </authorList>
    </citation>
    <scope>NUCLEOTIDE SEQUENCE [LARGE SCALE GENOMIC DNA]</scope>
</reference>
<dbReference type="SUPFAM" id="SSF53067">
    <property type="entry name" value="Actin-like ATPase domain"/>
    <property type="match status" value="2"/>
</dbReference>
<evidence type="ECO:0000313" key="1">
    <source>
        <dbReference type="EMBL" id="OHA73178.1"/>
    </source>
</evidence>
<proteinExistence type="predicted"/>
<gene>
    <name evidence="1" type="ORF">A3B24_00840</name>
</gene>
<dbReference type="PANTHER" id="PTHR32432">
    <property type="entry name" value="CELL DIVISION PROTEIN FTSA-RELATED"/>
    <property type="match status" value="1"/>
</dbReference>
<dbReference type="PANTHER" id="PTHR32432:SF3">
    <property type="entry name" value="ETHANOLAMINE UTILIZATION PROTEIN EUTJ"/>
    <property type="match status" value="1"/>
</dbReference>
<dbReference type="InterPro" id="IPR050696">
    <property type="entry name" value="FtsA/MreB"/>
</dbReference>
<sequence length="356" mass="39509">MKLPLPFRSFTVLPKSFLGVDIGTSAVKIAEVKRWGGRKSLKNYAELQSSALYDKPFRTFERNTLVLSKQDIARVLKAILQEAKIQTKDALFSLPDFSSFFTHFELPPMTKEELPEAVAFEARRHVPLPLSEVTFDWQLLEGTFEQKTPLKILMVAVPKEIVNQYQEIANLAGLTLSGLEAEVFCIMRSCVNEEDKSSLALLDIGAQSTTVNIIAKRTLRVSHSVDVAGNSLTDRIAKSLSVDAKMAERYKFEKGMTDKNLALILSPMVDILLSELERVSKEFQQQGGKEVEKIILAGGTALLPGLREYVETTVKKPTSIANPFENLYYPPVLEQTLKNLGPSHAVAVGAALRGLQ</sequence>
<dbReference type="InterPro" id="IPR005883">
    <property type="entry name" value="PilM"/>
</dbReference>
<dbReference type="STRING" id="1802461.A3B24_00840"/>
<dbReference type="NCBIfam" id="TIGR01175">
    <property type="entry name" value="pilM"/>
    <property type="match status" value="1"/>
</dbReference>
<dbReference type="Gene3D" id="3.30.420.40">
    <property type="match status" value="2"/>
</dbReference>
<evidence type="ECO:0008006" key="3">
    <source>
        <dbReference type="Google" id="ProtNLM"/>
    </source>
</evidence>
<dbReference type="PIRSF" id="PIRSF019169">
    <property type="entry name" value="PilM"/>
    <property type="match status" value="1"/>
</dbReference>
<name>A0A1G2RL18_9BACT</name>
<accession>A0A1G2RL18</accession>
<comment type="caution">
    <text evidence="1">The sequence shown here is derived from an EMBL/GenBank/DDBJ whole genome shotgun (WGS) entry which is preliminary data.</text>
</comment>
<evidence type="ECO:0000313" key="2">
    <source>
        <dbReference type="Proteomes" id="UP000176917"/>
    </source>
</evidence>
<protein>
    <recommendedName>
        <fullName evidence="3">SHS2 domain-containing protein</fullName>
    </recommendedName>
</protein>
<dbReference type="AlphaFoldDB" id="A0A1G2RL18"/>
<dbReference type="Proteomes" id="UP000176917">
    <property type="component" value="Unassembled WGS sequence"/>
</dbReference>
<dbReference type="CDD" id="cd24049">
    <property type="entry name" value="ASKHA_NBD_PilM"/>
    <property type="match status" value="1"/>
</dbReference>
<dbReference type="InterPro" id="IPR043129">
    <property type="entry name" value="ATPase_NBD"/>
</dbReference>
<dbReference type="Pfam" id="PF11104">
    <property type="entry name" value="PilM_2"/>
    <property type="match status" value="1"/>
</dbReference>
<dbReference type="Gene3D" id="3.30.1490.300">
    <property type="match status" value="1"/>
</dbReference>
<dbReference type="EMBL" id="MHUG01000015">
    <property type="protein sequence ID" value="OHA73178.1"/>
    <property type="molecule type" value="Genomic_DNA"/>
</dbReference>